<sequence>MFIIVSDACLKASVPLRGIINHELLVETINSSMVVDHSSSAKAIKRQLKHSTGLDPTSSAVYKAKAAIINAAIGDEVDSFKRLPAYVQALIDVDKDTRAVLELDHGTFHRMFVSPGACSKAWQHARQWLAVDATFMKTKHQLRLHLAAAMDGTGSLILLAWALTPGESQDNWEWFMLNVEPSPVPAGSGRLISHDRRLFWQMVYAPTKSKFDGYMDTLVGLDKEAADYVKAIDPTKWATYAVPGRRFGHVTSNLAEIANAMLLDARELPPLQCMDHIYRHQMERFFSRRIEAINCDSPIVPNEYSRLQTIIQDARRMTAVCSDDKNGCVTSVNGTHGSDAED</sequence>
<keyword evidence="2" id="KW-1185">Reference proteome</keyword>
<reference evidence="1" key="2">
    <citation type="journal article" date="2019" name="IMA Fungus">
        <title>Genome sequencing and comparison of five Tilletia species to identify candidate genes for the detection of regulated species infecting wheat.</title>
        <authorList>
            <person name="Nguyen H.D.T."/>
            <person name="Sultana T."/>
            <person name="Kesanakurti P."/>
            <person name="Hambleton S."/>
        </authorList>
    </citation>
    <scope>NUCLEOTIDE SEQUENCE</scope>
    <source>
        <strain evidence="1">DAOMC 236416</strain>
    </source>
</reference>
<evidence type="ECO:0000313" key="2">
    <source>
        <dbReference type="Proteomes" id="UP000077521"/>
    </source>
</evidence>
<comment type="caution">
    <text evidence="1">The sequence shown here is derived from an EMBL/GenBank/DDBJ whole genome shotgun (WGS) entry which is preliminary data.</text>
</comment>
<dbReference type="PANTHER" id="PTHR31973:SF187">
    <property type="entry name" value="MUTATOR TRANSPOSASE MUDRA PROTEIN"/>
    <property type="match status" value="1"/>
</dbReference>
<gene>
    <name evidence="1" type="ORF">A4X13_0g4074</name>
</gene>
<dbReference type="Proteomes" id="UP000077521">
    <property type="component" value="Unassembled WGS sequence"/>
</dbReference>
<reference evidence="1" key="1">
    <citation type="submission" date="2016-04" db="EMBL/GenBank/DDBJ databases">
        <authorList>
            <person name="Nguyen H.D."/>
            <person name="Samba Siva P."/>
            <person name="Cullis J."/>
            <person name="Levesque C.A."/>
            <person name="Hambleton S."/>
        </authorList>
    </citation>
    <scope>NUCLEOTIDE SEQUENCE</scope>
    <source>
        <strain evidence="1">DAOMC 236416</strain>
    </source>
</reference>
<dbReference type="PANTHER" id="PTHR31973">
    <property type="entry name" value="POLYPROTEIN, PUTATIVE-RELATED"/>
    <property type="match status" value="1"/>
</dbReference>
<dbReference type="EMBL" id="LWDF02000255">
    <property type="protein sequence ID" value="KAE8251269.1"/>
    <property type="molecule type" value="Genomic_DNA"/>
</dbReference>
<organism evidence="1 2">
    <name type="scientific">Tilletia indica</name>
    <dbReference type="NCBI Taxonomy" id="43049"/>
    <lineage>
        <taxon>Eukaryota</taxon>
        <taxon>Fungi</taxon>
        <taxon>Dikarya</taxon>
        <taxon>Basidiomycota</taxon>
        <taxon>Ustilaginomycotina</taxon>
        <taxon>Exobasidiomycetes</taxon>
        <taxon>Tilletiales</taxon>
        <taxon>Tilletiaceae</taxon>
        <taxon>Tilletia</taxon>
    </lineage>
</organism>
<dbReference type="AlphaFoldDB" id="A0A8T8SYF9"/>
<evidence type="ECO:0000313" key="1">
    <source>
        <dbReference type="EMBL" id="KAE8251269.1"/>
    </source>
</evidence>
<evidence type="ECO:0008006" key="3">
    <source>
        <dbReference type="Google" id="ProtNLM"/>
    </source>
</evidence>
<protein>
    <recommendedName>
        <fullName evidence="3">MULE transposase domain-containing protein</fullName>
    </recommendedName>
</protein>
<accession>A0A8T8SYF9</accession>
<name>A0A8T8SYF9_9BASI</name>
<proteinExistence type="predicted"/>